<organism evidence="1 2">
    <name type="scientific">Vibrio phage phi50-12</name>
    <dbReference type="NCBI Taxonomy" id="2654972"/>
    <lineage>
        <taxon>Viruses</taxon>
        <taxon>Duplodnaviria</taxon>
        <taxon>Heunggongvirae</taxon>
        <taxon>Uroviricota</taxon>
        <taxon>Caudoviricetes</taxon>
        <taxon>Schitoviridae</taxon>
        <taxon>Penintadodekavirus</taxon>
        <taxon>Penintadodekavirus 5012</taxon>
    </lineage>
</organism>
<keyword evidence="2" id="KW-1185">Reference proteome</keyword>
<dbReference type="EMBL" id="MN584918">
    <property type="protein sequence ID" value="QFR59884.1"/>
    <property type="molecule type" value="Genomic_DNA"/>
</dbReference>
<dbReference type="Proteomes" id="UP000325783">
    <property type="component" value="Segment"/>
</dbReference>
<protein>
    <submittedName>
        <fullName evidence="1">Uncharacterized protein</fullName>
    </submittedName>
</protein>
<accession>A0A5P8PRE9</accession>
<name>A0A5P8PRE9_9CAUD</name>
<gene>
    <name evidence="1" type="ORF">VOWphi5012_100</name>
</gene>
<evidence type="ECO:0000313" key="1">
    <source>
        <dbReference type="EMBL" id="QFR59884.1"/>
    </source>
</evidence>
<evidence type="ECO:0000313" key="2">
    <source>
        <dbReference type="Proteomes" id="UP000325783"/>
    </source>
</evidence>
<sequence>MEPIENISSADLETCLKELASTPLLSETFTMHVKFALVKPDTQFQLQVKHELIWMLMIEKGYRAFN</sequence>
<proteinExistence type="predicted"/>
<reference evidence="1 2" key="1">
    <citation type="submission" date="2019-10" db="EMBL/GenBank/DDBJ databases">
        <authorList>
            <person name="Lin L.C."/>
        </authorList>
    </citation>
    <scope>NUCLEOTIDE SEQUENCE [LARGE SCALE GENOMIC DNA]</scope>
</reference>